<evidence type="ECO:0000313" key="3">
    <source>
        <dbReference type="EMBL" id="PJF31462.1"/>
    </source>
</evidence>
<dbReference type="GO" id="GO:0005829">
    <property type="term" value="C:cytosol"/>
    <property type="evidence" value="ECO:0007669"/>
    <property type="project" value="TreeGrafter"/>
</dbReference>
<dbReference type="PANTHER" id="PTHR33777">
    <property type="entry name" value="UPF0045 PROTEIN ECM15"/>
    <property type="match status" value="1"/>
</dbReference>
<organism evidence="3 4">
    <name type="scientific">Candidatus Thermofonsia Clade 1 bacterium</name>
    <dbReference type="NCBI Taxonomy" id="2364210"/>
    <lineage>
        <taxon>Bacteria</taxon>
        <taxon>Bacillati</taxon>
        <taxon>Chloroflexota</taxon>
        <taxon>Candidatus Thermofontia</taxon>
        <taxon>Candidatus Thermofonsia Clade 1</taxon>
    </lineage>
</organism>
<dbReference type="PANTHER" id="PTHR33777:SF1">
    <property type="entry name" value="UPF0045 PROTEIN ECM15"/>
    <property type="match status" value="1"/>
</dbReference>
<evidence type="ECO:0000256" key="1">
    <source>
        <dbReference type="ARBA" id="ARBA00010272"/>
    </source>
</evidence>
<dbReference type="SUPFAM" id="SSF89957">
    <property type="entry name" value="MTH1187/YkoF-like"/>
    <property type="match status" value="1"/>
</dbReference>
<proteinExistence type="inferred from homology"/>
<protein>
    <recommendedName>
        <fullName evidence="2">Thiamine-binding protein domain-containing protein</fullName>
    </recommendedName>
</protein>
<comment type="caution">
    <text evidence="3">The sequence shown here is derived from an EMBL/GenBank/DDBJ whole genome shotgun (WGS) entry which is preliminary data.</text>
</comment>
<dbReference type="InterPro" id="IPR051614">
    <property type="entry name" value="UPF0045_domain"/>
</dbReference>
<dbReference type="Proteomes" id="UP000228921">
    <property type="component" value="Unassembled WGS sequence"/>
</dbReference>
<dbReference type="InterPro" id="IPR002767">
    <property type="entry name" value="Thiamine_BP"/>
</dbReference>
<evidence type="ECO:0000313" key="4">
    <source>
        <dbReference type="Proteomes" id="UP000228921"/>
    </source>
</evidence>
<dbReference type="Pfam" id="PF01910">
    <property type="entry name" value="Thiamine_BP"/>
    <property type="match status" value="1"/>
</dbReference>
<sequence length="96" mass="10176">MDANRSVVVSVQVVPLCDDPYPVVDRAIAAIQASGVRYQVCPMETVLEGTLDTCLAAARAAHEACFVAGAQRAVTYIKISDGVGGSTIDEKMAKYR</sequence>
<comment type="similarity">
    <text evidence="1">Belongs to the UPF0045 family.</text>
</comment>
<feature type="domain" description="Thiamine-binding protein" evidence="2">
    <location>
        <begin position="9"/>
        <end position="95"/>
    </location>
</feature>
<accession>A0A2M8P1P9</accession>
<dbReference type="AlphaFoldDB" id="A0A2M8P1P9"/>
<name>A0A2M8P1P9_9CHLR</name>
<evidence type="ECO:0000259" key="2">
    <source>
        <dbReference type="Pfam" id="PF01910"/>
    </source>
</evidence>
<dbReference type="Gene3D" id="3.30.70.930">
    <property type="match status" value="1"/>
</dbReference>
<dbReference type="InterPro" id="IPR029756">
    <property type="entry name" value="MTH1187/YkoF-like"/>
</dbReference>
<dbReference type="EMBL" id="PGTK01000003">
    <property type="protein sequence ID" value="PJF31462.1"/>
    <property type="molecule type" value="Genomic_DNA"/>
</dbReference>
<gene>
    <name evidence="3" type="ORF">CUN51_03795</name>
</gene>
<reference evidence="3 4" key="1">
    <citation type="submission" date="2017-11" db="EMBL/GenBank/DDBJ databases">
        <title>Evolution of Phototrophy in the Chloroflexi Phylum Driven by Horizontal Gene Transfer.</title>
        <authorList>
            <person name="Ward L.M."/>
            <person name="Hemp J."/>
            <person name="Shih P.M."/>
            <person name="Mcglynn S.E."/>
            <person name="Fischer W."/>
        </authorList>
    </citation>
    <scope>NUCLEOTIDE SEQUENCE [LARGE SCALE GENOMIC DNA]</scope>
    <source>
        <strain evidence="3">CP2_2F</strain>
    </source>
</reference>